<name>M8AZ62_AEGTA</name>
<feature type="region of interest" description="Disordered" evidence="1">
    <location>
        <begin position="121"/>
        <end position="160"/>
    </location>
</feature>
<protein>
    <submittedName>
        <fullName evidence="2">Uncharacterized protein</fullName>
    </submittedName>
</protein>
<organism evidence="2">
    <name type="scientific">Aegilops tauschii</name>
    <name type="common">Tausch's goatgrass</name>
    <name type="synonym">Aegilops squarrosa</name>
    <dbReference type="NCBI Taxonomy" id="37682"/>
    <lineage>
        <taxon>Eukaryota</taxon>
        <taxon>Viridiplantae</taxon>
        <taxon>Streptophyta</taxon>
        <taxon>Embryophyta</taxon>
        <taxon>Tracheophyta</taxon>
        <taxon>Spermatophyta</taxon>
        <taxon>Magnoliopsida</taxon>
        <taxon>Liliopsida</taxon>
        <taxon>Poales</taxon>
        <taxon>Poaceae</taxon>
        <taxon>BOP clade</taxon>
        <taxon>Pooideae</taxon>
        <taxon>Triticodae</taxon>
        <taxon>Triticeae</taxon>
        <taxon>Triticinae</taxon>
        <taxon>Aegilops</taxon>
    </lineage>
</organism>
<reference evidence="2" key="1">
    <citation type="submission" date="2015-06" db="UniProtKB">
        <authorList>
            <consortium name="EnsemblPlants"/>
        </authorList>
    </citation>
    <scope>IDENTIFICATION</scope>
</reference>
<dbReference type="EnsemblPlants" id="EMT09752">
    <property type="protein sequence ID" value="EMT09752"/>
    <property type="gene ID" value="F775_25048"/>
</dbReference>
<feature type="compositionally biased region" description="Basic and acidic residues" evidence="1">
    <location>
        <begin position="148"/>
        <end position="160"/>
    </location>
</feature>
<proteinExistence type="predicted"/>
<evidence type="ECO:0000256" key="1">
    <source>
        <dbReference type="SAM" id="MobiDB-lite"/>
    </source>
</evidence>
<feature type="compositionally biased region" description="Low complexity" evidence="1">
    <location>
        <begin position="121"/>
        <end position="135"/>
    </location>
</feature>
<dbReference type="AlphaFoldDB" id="M8AZ62"/>
<accession>M8AZ62</accession>
<evidence type="ECO:0000313" key="2">
    <source>
        <dbReference type="EnsemblPlants" id="EMT09752"/>
    </source>
</evidence>
<sequence length="160" mass="17711">MTSLTLFKLNWLLVLDNKKVRISERALELLALPDDGVPKMLLDIAQAWPSTNMQNKFKTKNMCFLLFTQLNQIWVFKFQVNRSRAVLPDEQEQSSNSRTLIIFSTGSRGATPYGTFFLLPSRSSGGSTGRRAAAAPAVGEKQPHGRAGRGEAAARARAED</sequence>